<dbReference type="EMBL" id="GGEC01007178">
    <property type="protein sequence ID" value="MBW87661.1"/>
    <property type="molecule type" value="Transcribed_RNA"/>
</dbReference>
<protein>
    <submittedName>
        <fullName evidence="1">Uncharacterized protein</fullName>
    </submittedName>
</protein>
<name>A0A2P2J2I1_RHIMU</name>
<dbReference type="AlphaFoldDB" id="A0A2P2J2I1"/>
<evidence type="ECO:0000313" key="1">
    <source>
        <dbReference type="EMBL" id="MBW87661.1"/>
    </source>
</evidence>
<accession>A0A2P2J2I1</accession>
<proteinExistence type="predicted"/>
<sequence length="25" mass="2602">MQAGMGQSVLMALAAMCDRQAAYPS</sequence>
<organism evidence="1">
    <name type="scientific">Rhizophora mucronata</name>
    <name type="common">Asiatic mangrove</name>
    <dbReference type="NCBI Taxonomy" id="61149"/>
    <lineage>
        <taxon>Eukaryota</taxon>
        <taxon>Viridiplantae</taxon>
        <taxon>Streptophyta</taxon>
        <taxon>Embryophyta</taxon>
        <taxon>Tracheophyta</taxon>
        <taxon>Spermatophyta</taxon>
        <taxon>Magnoliopsida</taxon>
        <taxon>eudicotyledons</taxon>
        <taxon>Gunneridae</taxon>
        <taxon>Pentapetalae</taxon>
        <taxon>rosids</taxon>
        <taxon>fabids</taxon>
        <taxon>Malpighiales</taxon>
        <taxon>Rhizophoraceae</taxon>
        <taxon>Rhizophora</taxon>
    </lineage>
</organism>
<reference evidence="1" key="1">
    <citation type="submission" date="2018-02" db="EMBL/GenBank/DDBJ databases">
        <title>Rhizophora mucronata_Transcriptome.</title>
        <authorList>
            <person name="Meera S.P."/>
            <person name="Sreeshan A."/>
            <person name="Augustine A."/>
        </authorList>
    </citation>
    <scope>NUCLEOTIDE SEQUENCE</scope>
    <source>
        <tissue evidence="1">Leaf</tissue>
    </source>
</reference>